<dbReference type="Gene3D" id="3.90.550.10">
    <property type="entry name" value="Spore Coat Polysaccharide Biosynthesis Protein SpsA, Chain A"/>
    <property type="match status" value="1"/>
</dbReference>
<keyword evidence="6 7" id="KW-0472">Membrane</keyword>
<evidence type="ECO:0000256" key="1">
    <source>
        <dbReference type="ARBA" id="ARBA00004141"/>
    </source>
</evidence>
<evidence type="ECO:0000256" key="5">
    <source>
        <dbReference type="ARBA" id="ARBA00022989"/>
    </source>
</evidence>
<dbReference type="SUPFAM" id="SSF53448">
    <property type="entry name" value="Nucleotide-diphospho-sugar transferases"/>
    <property type="match status" value="1"/>
</dbReference>
<dbReference type="RefSeq" id="WP_064773695.1">
    <property type="nucleotide sequence ID" value="NZ_JRMP02000001.1"/>
</dbReference>
<comment type="subcellular location">
    <subcellularLocation>
        <location evidence="1">Membrane</location>
        <topology evidence="1">Multi-pass membrane protein</topology>
    </subcellularLocation>
</comment>
<organism evidence="10 11">
    <name type="scientific">Helicobacter saguini</name>
    <dbReference type="NCBI Taxonomy" id="1548018"/>
    <lineage>
        <taxon>Bacteria</taxon>
        <taxon>Pseudomonadati</taxon>
        <taxon>Campylobacterota</taxon>
        <taxon>Epsilonproteobacteria</taxon>
        <taxon>Campylobacterales</taxon>
        <taxon>Helicobacteraceae</taxon>
        <taxon>Helicobacter</taxon>
    </lineage>
</organism>
<dbReference type="STRING" id="1548018.LS64_03465"/>
<evidence type="ECO:0000259" key="8">
    <source>
        <dbReference type="Pfam" id="PF00535"/>
    </source>
</evidence>
<dbReference type="CDD" id="cd04187">
    <property type="entry name" value="DPM1_like_bac"/>
    <property type="match status" value="1"/>
</dbReference>
<reference evidence="9 12" key="4">
    <citation type="submission" date="2019-12" db="EMBL/GenBank/DDBJ databases">
        <title>Multi-Generational Helicobacter saguini Isolates.</title>
        <authorList>
            <person name="Mannion A."/>
            <person name="Shen Z."/>
            <person name="Fox J.G."/>
        </authorList>
    </citation>
    <scope>NUCLEOTIDE SEQUENCE [LARGE SCALE GENOMIC DNA]</scope>
    <source>
        <strain evidence="9">16-048</strain>
        <strain evidence="12">16-048 (F4)</strain>
    </source>
</reference>
<evidence type="ECO:0000256" key="7">
    <source>
        <dbReference type="SAM" id="Phobius"/>
    </source>
</evidence>
<dbReference type="EMBL" id="JRMP02000001">
    <property type="protein sequence ID" value="TLD95856.1"/>
    <property type="molecule type" value="Genomic_DNA"/>
</dbReference>
<feature type="domain" description="Glycosyltransferase 2-like" evidence="8">
    <location>
        <begin position="138"/>
        <end position="246"/>
    </location>
</feature>
<evidence type="ECO:0000313" key="9">
    <source>
        <dbReference type="EMBL" id="MWV68615.1"/>
    </source>
</evidence>
<dbReference type="Proteomes" id="UP000029714">
    <property type="component" value="Unassembled WGS sequence"/>
</dbReference>
<evidence type="ECO:0000313" key="12">
    <source>
        <dbReference type="Proteomes" id="UP000477070"/>
    </source>
</evidence>
<dbReference type="InterPro" id="IPR029044">
    <property type="entry name" value="Nucleotide-diphossugar_trans"/>
</dbReference>
<keyword evidence="2" id="KW-0328">Glycosyltransferase</keyword>
<feature type="domain" description="Glycosyltransferase 2-like" evidence="8">
    <location>
        <begin position="26"/>
        <end position="92"/>
    </location>
</feature>
<evidence type="ECO:0000313" key="10">
    <source>
        <dbReference type="EMBL" id="TLD95856.1"/>
    </source>
</evidence>
<dbReference type="AlphaFoldDB" id="A0A347VZP8"/>
<accession>A0A347VZP8</accession>
<keyword evidence="3 10" id="KW-0808">Transferase</keyword>
<proteinExistence type="predicted"/>
<keyword evidence="5 7" id="KW-1133">Transmembrane helix</keyword>
<dbReference type="InterPro" id="IPR050256">
    <property type="entry name" value="Glycosyltransferase_2"/>
</dbReference>
<evidence type="ECO:0000313" key="11">
    <source>
        <dbReference type="Proteomes" id="UP000029714"/>
    </source>
</evidence>
<evidence type="ECO:0000256" key="6">
    <source>
        <dbReference type="ARBA" id="ARBA00023136"/>
    </source>
</evidence>
<protein>
    <submittedName>
        <fullName evidence="10">Glycosyltransferase</fullName>
    </submittedName>
</protein>
<dbReference type="EMBL" id="QBIU01000001">
    <property type="protein sequence ID" value="MWV68615.1"/>
    <property type="molecule type" value="Genomic_DNA"/>
</dbReference>
<dbReference type="OrthoDB" id="9802649at2"/>
<keyword evidence="11" id="KW-1185">Reference proteome</keyword>
<name>A0A347VZP8_9HELI</name>
<dbReference type="PANTHER" id="PTHR48090">
    <property type="entry name" value="UNDECAPRENYL-PHOSPHATE 4-DEOXY-4-FORMAMIDO-L-ARABINOSE TRANSFERASE-RELATED"/>
    <property type="match status" value="1"/>
</dbReference>
<evidence type="ECO:0000256" key="4">
    <source>
        <dbReference type="ARBA" id="ARBA00022692"/>
    </source>
</evidence>
<gene>
    <name evidence="9" type="ORF">DCO61_00850</name>
    <name evidence="10" type="ORF">LS64_000345</name>
</gene>
<sequence>MNRNIESNITESSFIESSRDKKPILSVVIPCYNESEIINLTHTKMCEKLSELIMESKIDSKSFICYIDDGSKDNTWEMLQKFALDSKDSNKIIESNSPLKGWWVDDRLDSIESSNAFKITESNLDSIESSHPFNNKIHTTAIKLSRNVGHQNALLAGLSFVKDKCDCVISIDADLQDDIGVFSQFISEYKNGCDIVYGVRQNRETDSIFKRKSAVFFYDFMKFLGVNIVHNHADFRLLSHRALESLLQFKEANLFLRGIIPLLGFKSACVGYNRLRREAGVSKYPLRKMLAFAWGGITSFSIAPLRLVATLGFVFFIFSLLLGVYVLYVRFFTESYEIGWASTLIPLSFFSGIQMLSLGIIGEYIAKIYAETKHRPKYFIESVV</sequence>
<reference evidence="10 11" key="2">
    <citation type="journal article" date="2016" name="Infect. Immun.">
        <title>Helicobacter saguini, a Novel Helicobacter Isolated from Cotton-Top Tamarins with Ulcerative Colitis, Has Proinflammatory Properties and Induces Typhlocolitis and Dysplasia in Gnotobiotic IL-10-/- Mice.</title>
        <authorList>
            <person name="Shen Z."/>
            <person name="Mannion A."/>
            <person name="Whary M.T."/>
            <person name="Muthupalani S."/>
            <person name="Sheh A."/>
            <person name="Feng Y."/>
            <person name="Gong G."/>
            <person name="Vandamme P."/>
            <person name="Holcombe H.R."/>
            <person name="Paster B.J."/>
            <person name="Fox J.G."/>
        </authorList>
    </citation>
    <scope>NUCLEOTIDE SEQUENCE [LARGE SCALE GENOMIC DNA]</scope>
    <source>
        <strain evidence="10 11">MIT 97-6194</strain>
    </source>
</reference>
<dbReference type="PANTHER" id="PTHR48090:SF1">
    <property type="entry name" value="PROPHAGE BACTOPRENOL GLUCOSYL TRANSFERASE HOMOLOG"/>
    <property type="match status" value="1"/>
</dbReference>
<dbReference type="Pfam" id="PF00535">
    <property type="entry name" value="Glycos_transf_2"/>
    <property type="match status" value="2"/>
</dbReference>
<reference evidence="10 11" key="1">
    <citation type="journal article" date="2014" name="Genome Announc.">
        <title>Draft genome sequences of eight enterohepatic helicobacter species isolated from both laboratory and wild rodents.</title>
        <authorList>
            <person name="Sheh A."/>
            <person name="Shen Z."/>
            <person name="Fox J.G."/>
        </authorList>
    </citation>
    <scope>NUCLEOTIDE SEQUENCE [LARGE SCALE GENOMIC DNA]</scope>
    <source>
        <strain evidence="10 11">MIT 97-6194</strain>
    </source>
</reference>
<feature type="transmembrane region" description="Helical" evidence="7">
    <location>
        <begin position="307"/>
        <end position="328"/>
    </location>
</feature>
<keyword evidence="4 7" id="KW-0812">Transmembrane</keyword>
<reference evidence="10" key="3">
    <citation type="submission" date="2018-04" db="EMBL/GenBank/DDBJ databases">
        <authorList>
            <person name="Sheh A."/>
            <person name="Shen Z."/>
            <person name="Mannion A.J."/>
            <person name="Fox J.G."/>
        </authorList>
    </citation>
    <scope>NUCLEOTIDE SEQUENCE</scope>
    <source>
        <strain evidence="10">MIT 97-6194</strain>
    </source>
</reference>
<comment type="caution">
    <text evidence="10">The sequence shown here is derived from an EMBL/GenBank/DDBJ whole genome shotgun (WGS) entry which is preliminary data.</text>
</comment>
<dbReference type="Proteomes" id="UP000477070">
    <property type="component" value="Unassembled WGS sequence"/>
</dbReference>
<dbReference type="GO" id="GO:0016757">
    <property type="term" value="F:glycosyltransferase activity"/>
    <property type="evidence" value="ECO:0007669"/>
    <property type="project" value="UniProtKB-KW"/>
</dbReference>
<dbReference type="InterPro" id="IPR001173">
    <property type="entry name" value="Glyco_trans_2-like"/>
</dbReference>
<feature type="transmembrane region" description="Helical" evidence="7">
    <location>
        <begin position="340"/>
        <end position="366"/>
    </location>
</feature>
<dbReference type="GO" id="GO:0005886">
    <property type="term" value="C:plasma membrane"/>
    <property type="evidence" value="ECO:0007669"/>
    <property type="project" value="TreeGrafter"/>
</dbReference>
<evidence type="ECO:0000256" key="2">
    <source>
        <dbReference type="ARBA" id="ARBA00022676"/>
    </source>
</evidence>
<evidence type="ECO:0000256" key="3">
    <source>
        <dbReference type="ARBA" id="ARBA00022679"/>
    </source>
</evidence>